<dbReference type="SMART" id="SM00384">
    <property type="entry name" value="AT_hook"/>
    <property type="match status" value="2"/>
</dbReference>
<dbReference type="PANTHER" id="PTHR47765">
    <property type="entry name" value="3'-5' EXONUCLEASE DOMAIN-CONTAINING PROTEIN"/>
    <property type="match status" value="1"/>
</dbReference>
<dbReference type="STRING" id="945553.A0A0D2L5Y9"/>
<feature type="compositionally biased region" description="Basic residues" evidence="1">
    <location>
        <begin position="71"/>
        <end position="82"/>
    </location>
</feature>
<dbReference type="SUPFAM" id="SSF53098">
    <property type="entry name" value="Ribonuclease H-like"/>
    <property type="match status" value="1"/>
</dbReference>
<evidence type="ECO:0000313" key="4">
    <source>
        <dbReference type="Proteomes" id="UP000054270"/>
    </source>
</evidence>
<dbReference type="Pfam" id="PF01612">
    <property type="entry name" value="DNA_pol_A_exo1"/>
    <property type="match status" value="1"/>
</dbReference>
<feature type="region of interest" description="Disordered" evidence="1">
    <location>
        <begin position="112"/>
        <end position="187"/>
    </location>
</feature>
<gene>
    <name evidence="3" type="ORF">HYPSUDRAFT_202294</name>
</gene>
<dbReference type="GO" id="GO:0003677">
    <property type="term" value="F:DNA binding"/>
    <property type="evidence" value="ECO:0007669"/>
    <property type="project" value="InterPro"/>
</dbReference>
<dbReference type="PANTHER" id="PTHR47765:SF2">
    <property type="entry name" value="EXONUCLEASE MUT-7 HOMOLOG"/>
    <property type="match status" value="1"/>
</dbReference>
<evidence type="ECO:0000313" key="3">
    <source>
        <dbReference type="EMBL" id="KJA22277.1"/>
    </source>
</evidence>
<feature type="compositionally biased region" description="Acidic residues" evidence="1">
    <location>
        <begin position="139"/>
        <end position="152"/>
    </location>
</feature>
<dbReference type="InterPro" id="IPR052408">
    <property type="entry name" value="Exonuclease_MUT-7-like"/>
</dbReference>
<dbReference type="GO" id="GO:0006139">
    <property type="term" value="P:nucleobase-containing compound metabolic process"/>
    <property type="evidence" value="ECO:0007669"/>
    <property type="project" value="InterPro"/>
</dbReference>
<dbReference type="InterPro" id="IPR002562">
    <property type="entry name" value="3'-5'_exonuclease_dom"/>
</dbReference>
<dbReference type="InterPro" id="IPR036397">
    <property type="entry name" value="RNaseH_sf"/>
</dbReference>
<dbReference type="OMA" id="ANTYHAR"/>
<feature type="compositionally biased region" description="Basic and acidic residues" evidence="1">
    <location>
        <begin position="772"/>
        <end position="790"/>
    </location>
</feature>
<feature type="compositionally biased region" description="Acidic residues" evidence="1">
    <location>
        <begin position="159"/>
        <end position="174"/>
    </location>
</feature>
<dbReference type="InterPro" id="IPR017956">
    <property type="entry name" value="AT_hook_DNA-bd_motif"/>
</dbReference>
<dbReference type="EMBL" id="KN817551">
    <property type="protein sequence ID" value="KJA22277.1"/>
    <property type="molecule type" value="Genomic_DNA"/>
</dbReference>
<name>A0A0D2L5Y9_HYPSF</name>
<evidence type="ECO:0000256" key="1">
    <source>
        <dbReference type="SAM" id="MobiDB-lite"/>
    </source>
</evidence>
<feature type="domain" description="3'-5' exonuclease" evidence="2">
    <location>
        <begin position="435"/>
        <end position="594"/>
    </location>
</feature>
<dbReference type="GO" id="GO:0008408">
    <property type="term" value="F:3'-5' exonuclease activity"/>
    <property type="evidence" value="ECO:0007669"/>
    <property type="project" value="InterPro"/>
</dbReference>
<sequence length="1195" mass="133739">MADDNPNYQTIEQSSLPAQEHQIRKSKHGHAMTASRTTTKPRKQAIIGPKRPRGRPRKEKSNTADVPAAKGLKRPVGRPRKQHKEDERVIIDFGAFVVPGTRSQEIISSIPASSLAQHTAQTGPLRIIPDEDPDRPVDDGDGAYENDNDNDGDGNGVGSEDDEADVNEDDDSGDEGNMPTPRRQRQRLPAWLMRPFKAHVDASQSKFRDAKGLPPLYSKDARLSFHRPSTLFLLNHPQLSPEMDEWIGKQYPSFLPFNDTSTDGPRNFVPSAQWLRDLYDMFIEEHQQDFNQHMALLSAEITKHIATVNGERVFTALLTVTNQNGQIRDFNLVATKSHSQFECALVKIRQSLLMYGHLQPYLFYTDNMGDKAFLESCFPSLREGVVPIEKHGNLEPFSIPEDVEVLVKDEASSINAALSTILDDIPIEESEPDIVVGFDAEWNVTVGDWGNHTRGEVSVIQIAYERRVYILQISRMLIERHLPEKLIMLLSNPRIRKAGRMVASDLKYLESSLDDPPPFLGALDLAVFARDHHVVPNAKIGLADLCATVLQKQLAKNVSERVSSAWEERTLTPAQIRYAACDAYAPLLIYEKLSTIPAPSVLPEALVPGTPVLLYGTDQKIIAHGILSEKIHQQYDAINLTPTRILVDIEHVQIPAAKLSTHNNRELSSFGNVPFKAVCRRSHLRIYNPDSQAFFLPDIRVHLNPMALAQSNDMDIDLPAITSNEASNQDNQVEGSMDLSDESGGVGDLVGNTNILDSGAGLGEAAGIQSTHTRDPESAQHGEETMGSIEDNKWDDNIRSRVLKDIFHVFNMLRILTVHGLRNEFARALRDGIFIPDKEDRARVAAYGATLQPPMTFEELRASKPTWLWRHCKRVIPPPKKLYPLVQDIFLTYGPLKDATTGLPLFAPQQWQSSKQILELIRQGFVSDPPGIPLYTCIGVDSKACNLPIYRCFRGTNFTEGGVHTHLRSKLPTSGASIRHVNASMLDFVLRHNLCVGTYNETGQAYQGHYDIWLTNSLQELLVFVEDLLINPTHITGWVNGNLYTPTTETIGIISVPPDVREASGMTEYNPNLDHNRKHHYLASKQGTRKAILPVHTPAEHALFKHLMKTNDAFGTRSKGPIWPQCVQVWNTYADTQEDVYYKLTEQLKTYHAHWMVTLNVKQSKSLSSVARHSVNEAARATMAAVFMYQPMVVA</sequence>
<feature type="compositionally biased region" description="Polar residues" evidence="1">
    <location>
        <begin position="1"/>
        <end position="17"/>
    </location>
</feature>
<feature type="region of interest" description="Disordered" evidence="1">
    <location>
        <begin position="1"/>
        <end position="100"/>
    </location>
</feature>
<reference evidence="4" key="1">
    <citation type="submission" date="2014-04" db="EMBL/GenBank/DDBJ databases">
        <title>Evolutionary Origins and Diversification of the Mycorrhizal Mutualists.</title>
        <authorList>
            <consortium name="DOE Joint Genome Institute"/>
            <consortium name="Mycorrhizal Genomics Consortium"/>
            <person name="Kohler A."/>
            <person name="Kuo A."/>
            <person name="Nagy L.G."/>
            <person name="Floudas D."/>
            <person name="Copeland A."/>
            <person name="Barry K.W."/>
            <person name="Cichocki N."/>
            <person name="Veneault-Fourrey C."/>
            <person name="LaButti K."/>
            <person name="Lindquist E.A."/>
            <person name="Lipzen A."/>
            <person name="Lundell T."/>
            <person name="Morin E."/>
            <person name="Murat C."/>
            <person name="Riley R."/>
            <person name="Ohm R."/>
            <person name="Sun H."/>
            <person name="Tunlid A."/>
            <person name="Henrissat B."/>
            <person name="Grigoriev I.V."/>
            <person name="Hibbett D.S."/>
            <person name="Martin F."/>
        </authorList>
    </citation>
    <scope>NUCLEOTIDE SEQUENCE [LARGE SCALE GENOMIC DNA]</scope>
    <source>
        <strain evidence="4">FD-334 SS-4</strain>
    </source>
</reference>
<feature type="compositionally biased region" description="Polar residues" evidence="1">
    <location>
        <begin position="112"/>
        <end position="122"/>
    </location>
</feature>
<evidence type="ECO:0000259" key="2">
    <source>
        <dbReference type="Pfam" id="PF01612"/>
    </source>
</evidence>
<protein>
    <recommendedName>
        <fullName evidence="2">3'-5' exonuclease domain-containing protein</fullName>
    </recommendedName>
</protein>
<proteinExistence type="predicted"/>
<organism evidence="3 4">
    <name type="scientific">Hypholoma sublateritium (strain FD-334 SS-4)</name>
    <dbReference type="NCBI Taxonomy" id="945553"/>
    <lineage>
        <taxon>Eukaryota</taxon>
        <taxon>Fungi</taxon>
        <taxon>Dikarya</taxon>
        <taxon>Basidiomycota</taxon>
        <taxon>Agaricomycotina</taxon>
        <taxon>Agaricomycetes</taxon>
        <taxon>Agaricomycetidae</taxon>
        <taxon>Agaricales</taxon>
        <taxon>Agaricineae</taxon>
        <taxon>Strophariaceae</taxon>
        <taxon>Hypholoma</taxon>
    </lineage>
</organism>
<accession>A0A0D2L5Y9</accession>
<dbReference type="OrthoDB" id="1920326at2759"/>
<dbReference type="AlphaFoldDB" id="A0A0D2L5Y9"/>
<dbReference type="Gene3D" id="3.30.420.10">
    <property type="entry name" value="Ribonuclease H-like superfamily/Ribonuclease H"/>
    <property type="match status" value="1"/>
</dbReference>
<dbReference type="CDD" id="cd06141">
    <property type="entry name" value="WRN_exo"/>
    <property type="match status" value="1"/>
</dbReference>
<keyword evidence="4" id="KW-1185">Reference proteome</keyword>
<dbReference type="InterPro" id="IPR012337">
    <property type="entry name" value="RNaseH-like_sf"/>
</dbReference>
<feature type="region of interest" description="Disordered" evidence="1">
    <location>
        <begin position="767"/>
        <end position="790"/>
    </location>
</feature>
<dbReference type="Proteomes" id="UP000054270">
    <property type="component" value="Unassembled WGS sequence"/>
</dbReference>